<dbReference type="PANTHER" id="PTHR11085">
    <property type="entry name" value="NAD-DEPENDENT PROTEIN DEACYLASE SIRTUIN-5, MITOCHONDRIAL-RELATED"/>
    <property type="match status" value="1"/>
</dbReference>
<dbReference type="Gene3D" id="3.30.1600.10">
    <property type="entry name" value="SIR2/SIRT2 'Small Domain"/>
    <property type="match status" value="1"/>
</dbReference>
<feature type="binding site" evidence="4">
    <location>
        <position position="257"/>
    </location>
    <ligand>
        <name>Zn(2+)</name>
        <dbReference type="ChEBI" id="CHEBI:29105"/>
    </ligand>
</feature>
<dbReference type="AlphaFoldDB" id="A0A4V4NFW5"/>
<dbReference type="GO" id="GO:1990414">
    <property type="term" value="P:replication-born double-strand break repair via sister chromatid exchange"/>
    <property type="evidence" value="ECO:0007669"/>
    <property type="project" value="TreeGrafter"/>
</dbReference>
<dbReference type="InterPro" id="IPR050134">
    <property type="entry name" value="NAD-dep_sirtuin_deacylases"/>
</dbReference>
<dbReference type="InterPro" id="IPR026591">
    <property type="entry name" value="Sirtuin_cat_small_dom_sf"/>
</dbReference>
<dbReference type="InterPro" id="IPR026590">
    <property type="entry name" value="Ssirtuin_cat_dom"/>
</dbReference>
<dbReference type="OrthoDB" id="2919105at2759"/>
<feature type="domain" description="Deacetylase sirtuin-type" evidence="5">
    <location>
        <begin position="87"/>
        <end position="382"/>
    </location>
</feature>
<dbReference type="PANTHER" id="PTHR11085:SF15">
    <property type="entry name" value="NAD-DEPENDENT HISTONE DEACETYLASE HST4"/>
    <property type="match status" value="1"/>
</dbReference>
<dbReference type="SUPFAM" id="SSF52467">
    <property type="entry name" value="DHS-like NAD/FAD-binding domain"/>
    <property type="match status" value="1"/>
</dbReference>
<comment type="caution">
    <text evidence="6">The sequence shown here is derived from an EMBL/GenBank/DDBJ whole genome shotgun (WGS) entry which is preliminary data.</text>
</comment>
<feature type="binding site" evidence="4">
    <location>
        <position position="239"/>
    </location>
    <ligand>
        <name>Zn(2+)</name>
        <dbReference type="ChEBI" id="CHEBI:29105"/>
    </ligand>
</feature>
<feature type="active site" description="Proton acceptor" evidence="4">
    <location>
        <position position="231"/>
    </location>
</feature>
<keyword evidence="4" id="KW-0479">Metal-binding</keyword>
<feature type="binding site" evidence="4">
    <location>
        <position position="260"/>
    </location>
    <ligand>
        <name>Zn(2+)</name>
        <dbReference type="ChEBI" id="CHEBI:29105"/>
    </ligand>
</feature>
<evidence type="ECO:0000256" key="4">
    <source>
        <dbReference type="PROSITE-ProRule" id="PRU00236"/>
    </source>
</evidence>
<keyword evidence="7" id="KW-1185">Reference proteome</keyword>
<evidence type="ECO:0000256" key="2">
    <source>
        <dbReference type="ARBA" id="ARBA00022679"/>
    </source>
</evidence>
<dbReference type="GO" id="GO:0006282">
    <property type="term" value="P:regulation of DNA repair"/>
    <property type="evidence" value="ECO:0007669"/>
    <property type="project" value="TreeGrafter"/>
</dbReference>
<dbReference type="Gene3D" id="3.40.50.1220">
    <property type="entry name" value="TPP-binding domain"/>
    <property type="match status" value="1"/>
</dbReference>
<evidence type="ECO:0000313" key="7">
    <source>
        <dbReference type="Proteomes" id="UP000307173"/>
    </source>
</evidence>
<keyword evidence="2" id="KW-0808">Transferase</keyword>
<dbReference type="Pfam" id="PF02146">
    <property type="entry name" value="SIR2"/>
    <property type="match status" value="1"/>
</dbReference>
<dbReference type="EMBL" id="SELW01000280">
    <property type="protein sequence ID" value="TID29660.1"/>
    <property type="molecule type" value="Genomic_DNA"/>
</dbReference>
<dbReference type="GO" id="GO:0000122">
    <property type="term" value="P:negative regulation of transcription by RNA polymerase II"/>
    <property type="evidence" value="ECO:0007669"/>
    <property type="project" value="TreeGrafter"/>
</dbReference>
<protein>
    <recommendedName>
        <fullName evidence="5">Deacetylase sirtuin-type domain-containing protein</fullName>
    </recommendedName>
</protein>
<gene>
    <name evidence="6" type="ORF">CANINC_001779</name>
</gene>
<evidence type="ECO:0000256" key="1">
    <source>
        <dbReference type="ARBA" id="ARBA00006924"/>
    </source>
</evidence>
<organism evidence="6 7">
    <name type="scientific">Pichia inconspicua</name>
    <dbReference type="NCBI Taxonomy" id="52247"/>
    <lineage>
        <taxon>Eukaryota</taxon>
        <taxon>Fungi</taxon>
        <taxon>Dikarya</taxon>
        <taxon>Ascomycota</taxon>
        <taxon>Saccharomycotina</taxon>
        <taxon>Pichiomycetes</taxon>
        <taxon>Pichiales</taxon>
        <taxon>Pichiaceae</taxon>
        <taxon>Pichia</taxon>
    </lineage>
</organism>
<dbReference type="InterPro" id="IPR029035">
    <property type="entry name" value="DHS-like_NAD/FAD-binding_dom"/>
</dbReference>
<accession>A0A4V4NFW5</accession>
<evidence type="ECO:0000259" key="5">
    <source>
        <dbReference type="PROSITE" id="PS50305"/>
    </source>
</evidence>
<sequence length="382" mass="43223">MSVTRKRPATDIKPTRCVRVKKEPIDVIKIESDDESPSPFTQLQSILTSLKLTDEIPNYKLKRKPKLKCRPPQRTVFDISNLDFSYPLEEQIEIDDLYFLHYALTYSRKTVFVTGAGVSVHSGIPDFRSSNGLFSSLATKDSGSGKNLFDYNLFRNSDSIAAFEDMIHSLVKLSNKATPSPFHKMMDQISSQNRLLRLYTQNIDALDTQLPNLQTSIPLNLKESPKTVQLHGTIKLLNCSKCNYTCPLSSQKLITPCNNCTELNEVRKIAGKRTHSEGFLRPRIVLYNEFHPDGELIGRITEKDLKCKPDCLVISGTTLKIPGVKRLVKEMARVVHANKGYVIWINIDLPPQNIVDYIDYIDLVVVGDCQLVPGLVKLYSFM</sequence>
<dbReference type="PROSITE" id="PS50305">
    <property type="entry name" value="SIRTUIN"/>
    <property type="match status" value="1"/>
</dbReference>
<dbReference type="GO" id="GO:0070403">
    <property type="term" value="F:NAD+ binding"/>
    <property type="evidence" value="ECO:0007669"/>
    <property type="project" value="InterPro"/>
</dbReference>
<name>A0A4V4NFW5_9ASCO</name>
<keyword evidence="4" id="KW-0862">Zinc</keyword>
<dbReference type="InterPro" id="IPR003000">
    <property type="entry name" value="Sirtuin"/>
</dbReference>
<feature type="binding site" evidence="4">
    <location>
        <position position="242"/>
    </location>
    <ligand>
        <name>Zn(2+)</name>
        <dbReference type="ChEBI" id="CHEBI:29105"/>
    </ligand>
</feature>
<keyword evidence="3" id="KW-0520">NAD</keyword>
<dbReference type="Proteomes" id="UP000307173">
    <property type="component" value="Unassembled WGS sequence"/>
</dbReference>
<evidence type="ECO:0000313" key="6">
    <source>
        <dbReference type="EMBL" id="TID29660.1"/>
    </source>
</evidence>
<evidence type="ECO:0000256" key="3">
    <source>
        <dbReference type="ARBA" id="ARBA00023027"/>
    </source>
</evidence>
<dbReference type="GO" id="GO:0017136">
    <property type="term" value="F:histone deacetylase activity, NAD-dependent"/>
    <property type="evidence" value="ECO:0007669"/>
    <property type="project" value="TreeGrafter"/>
</dbReference>
<dbReference type="GO" id="GO:0031508">
    <property type="term" value="P:pericentric heterochromatin formation"/>
    <property type="evidence" value="ECO:0007669"/>
    <property type="project" value="TreeGrafter"/>
</dbReference>
<dbReference type="GO" id="GO:0031934">
    <property type="term" value="C:mating-type region heterochromatin"/>
    <property type="evidence" value="ECO:0007669"/>
    <property type="project" value="TreeGrafter"/>
</dbReference>
<reference evidence="6 7" key="1">
    <citation type="journal article" date="2019" name="Front. Genet.">
        <title>Whole-Genome Sequencing of the Opportunistic Yeast Pathogen Candida inconspicua Uncovers Its Hybrid Origin.</title>
        <authorList>
            <person name="Mixao V."/>
            <person name="Hansen A.P."/>
            <person name="Saus E."/>
            <person name="Boekhout T."/>
            <person name="Lass-Florl C."/>
            <person name="Gabaldon T."/>
        </authorList>
    </citation>
    <scope>NUCLEOTIDE SEQUENCE [LARGE SCALE GENOMIC DNA]</scope>
    <source>
        <strain evidence="6 7">CBS 180</strain>
    </source>
</reference>
<dbReference type="GO" id="GO:0005634">
    <property type="term" value="C:nucleus"/>
    <property type="evidence" value="ECO:0007669"/>
    <property type="project" value="TreeGrafter"/>
</dbReference>
<dbReference type="GO" id="GO:0046872">
    <property type="term" value="F:metal ion binding"/>
    <property type="evidence" value="ECO:0007669"/>
    <property type="project" value="UniProtKB-KW"/>
</dbReference>
<dbReference type="STRING" id="52247.A0A4V4NFW5"/>
<comment type="similarity">
    <text evidence="1">Belongs to the sirtuin family. Class I subfamily.</text>
</comment>
<proteinExistence type="inferred from homology"/>